<dbReference type="EC" id="3.1.4.46" evidence="2"/>
<protein>
    <submittedName>
        <fullName evidence="2">Glycerophosphoryl diester phosphodiesterase</fullName>
        <ecNumber evidence="2">3.1.4.46</ecNumber>
    </submittedName>
</protein>
<reference evidence="2 3" key="1">
    <citation type="submission" date="2021-03" db="EMBL/GenBank/DDBJ databases">
        <title>Genomic Encyclopedia of Type Strains, Phase IV (KMG-IV): sequencing the most valuable type-strain genomes for metagenomic binning, comparative biology and taxonomic classification.</title>
        <authorList>
            <person name="Goeker M."/>
        </authorList>
    </citation>
    <scope>NUCLEOTIDE SEQUENCE [LARGE SCALE GENOMIC DNA]</scope>
    <source>
        <strain evidence="2 3">DSM 27138</strain>
    </source>
</reference>
<dbReference type="Pfam" id="PF03009">
    <property type="entry name" value="GDPD"/>
    <property type="match status" value="1"/>
</dbReference>
<dbReference type="PROSITE" id="PS51704">
    <property type="entry name" value="GP_PDE"/>
    <property type="match status" value="1"/>
</dbReference>
<keyword evidence="2" id="KW-0378">Hydrolase</keyword>
<dbReference type="PROSITE" id="PS50007">
    <property type="entry name" value="PIPLC_X_DOMAIN"/>
    <property type="match status" value="1"/>
</dbReference>
<dbReference type="RefSeq" id="WP_209466012.1">
    <property type="nucleotide sequence ID" value="NZ_JAGGLG010000008.1"/>
</dbReference>
<feature type="domain" description="GP-PDE" evidence="1">
    <location>
        <begin position="52"/>
        <end position="307"/>
    </location>
</feature>
<sequence length="314" mass="35283">METVALSRRLRRRQRRWPRVLLGIVVLLVALGLVRAFTIQPLPDRAYTAPRPVVLAHQGASGHAPSNTMEAFRLALEQGADILELDVHMTRDGVVVVSHDETIDRMSDGSGLIKEMTLAELRQYDFGYDFTPDGGFSYPYRGKGVTIPTLEEVFQAFPGVPVNIEIKQADPPMEQQVWELVQKYGAEDRVLVASFDGTVARRWRELAGTRVATSAPASHMYLVTALHLPYLDRLYAPVYDAFQLPVAQKAGPITVRFDTPRFLAMAERLNIAVHYWTVNDEAEMKRLYALGAHGIITDYPDRAVKVLRELGLRD</sequence>
<dbReference type="GO" id="GO:0008889">
    <property type="term" value="F:glycerophosphodiester phosphodiesterase activity"/>
    <property type="evidence" value="ECO:0007669"/>
    <property type="project" value="UniProtKB-EC"/>
</dbReference>
<evidence type="ECO:0000313" key="3">
    <source>
        <dbReference type="Proteomes" id="UP001519289"/>
    </source>
</evidence>
<comment type="caution">
    <text evidence="2">The sequence shown here is derived from an EMBL/GenBank/DDBJ whole genome shotgun (WGS) entry which is preliminary data.</text>
</comment>
<dbReference type="PANTHER" id="PTHR46211:SF14">
    <property type="entry name" value="GLYCEROPHOSPHODIESTER PHOSPHODIESTERASE"/>
    <property type="match status" value="1"/>
</dbReference>
<dbReference type="SUPFAM" id="SSF51695">
    <property type="entry name" value="PLC-like phosphodiesterases"/>
    <property type="match status" value="1"/>
</dbReference>
<dbReference type="Proteomes" id="UP001519289">
    <property type="component" value="Unassembled WGS sequence"/>
</dbReference>
<evidence type="ECO:0000313" key="2">
    <source>
        <dbReference type="EMBL" id="MBP2017868.1"/>
    </source>
</evidence>
<organism evidence="2 3">
    <name type="scientific">Symbiobacterium terraclitae</name>
    <dbReference type="NCBI Taxonomy" id="557451"/>
    <lineage>
        <taxon>Bacteria</taxon>
        <taxon>Bacillati</taxon>
        <taxon>Bacillota</taxon>
        <taxon>Clostridia</taxon>
        <taxon>Eubacteriales</taxon>
        <taxon>Symbiobacteriaceae</taxon>
        <taxon>Symbiobacterium</taxon>
    </lineage>
</organism>
<dbReference type="InterPro" id="IPR017946">
    <property type="entry name" value="PLC-like_Pdiesterase_TIM-brl"/>
</dbReference>
<dbReference type="InterPro" id="IPR030395">
    <property type="entry name" value="GP_PDE_dom"/>
</dbReference>
<dbReference type="Gene3D" id="3.20.20.190">
    <property type="entry name" value="Phosphatidylinositol (PI) phosphodiesterase"/>
    <property type="match status" value="1"/>
</dbReference>
<keyword evidence="3" id="KW-1185">Reference proteome</keyword>
<dbReference type="CDD" id="cd08561">
    <property type="entry name" value="GDPD_cytoplasmic_ScUgpQ2_like"/>
    <property type="match status" value="1"/>
</dbReference>
<accession>A0ABS4JQQ8</accession>
<gene>
    <name evidence="2" type="ORF">J2Z79_001254</name>
</gene>
<dbReference type="PANTHER" id="PTHR46211">
    <property type="entry name" value="GLYCEROPHOSPHORYL DIESTER PHOSPHODIESTERASE"/>
    <property type="match status" value="1"/>
</dbReference>
<dbReference type="EMBL" id="JAGGLG010000008">
    <property type="protein sequence ID" value="MBP2017868.1"/>
    <property type="molecule type" value="Genomic_DNA"/>
</dbReference>
<name>A0ABS4JQQ8_9FIRM</name>
<evidence type="ECO:0000259" key="1">
    <source>
        <dbReference type="PROSITE" id="PS51704"/>
    </source>
</evidence>
<proteinExistence type="predicted"/>